<dbReference type="InterPro" id="IPR046357">
    <property type="entry name" value="PPIase_dom_sf"/>
</dbReference>
<dbReference type="EMBL" id="OX336137">
    <property type="protein sequence ID" value="CAI2717244.1"/>
    <property type="molecule type" value="Genomic_DNA"/>
</dbReference>
<evidence type="ECO:0000256" key="1">
    <source>
        <dbReference type="PROSITE-ProRule" id="PRU00278"/>
    </source>
</evidence>
<dbReference type="EC" id="5.2.1.8" evidence="3"/>
<sequence length="115" mass="12421">MRSIRVSHILLSTEDLATTLLDGLKDIDDPKLLSRMFAKMAKKYSACGTRDKGGDLGFLEHNSNAKELEVAAMAAPVGKVGGPVKSKFGYHLFLITEEERMGDLGLDGLPATSLK</sequence>
<organism evidence="3 4">
    <name type="scientific">Nitrospina watsonii</name>
    <dbReference type="NCBI Taxonomy" id="1323948"/>
    <lineage>
        <taxon>Bacteria</taxon>
        <taxon>Pseudomonadati</taxon>
        <taxon>Nitrospinota/Tectimicrobiota group</taxon>
        <taxon>Nitrospinota</taxon>
        <taxon>Nitrospinia</taxon>
        <taxon>Nitrospinales</taxon>
        <taxon>Nitrospinaceae</taxon>
        <taxon>Nitrospina</taxon>
    </lineage>
</organism>
<name>A0ABN8VYR5_9BACT</name>
<evidence type="ECO:0000313" key="3">
    <source>
        <dbReference type="EMBL" id="CAI2717244.1"/>
    </source>
</evidence>
<dbReference type="GO" id="GO:0003755">
    <property type="term" value="F:peptidyl-prolyl cis-trans isomerase activity"/>
    <property type="evidence" value="ECO:0007669"/>
    <property type="project" value="UniProtKB-EC"/>
</dbReference>
<dbReference type="PROSITE" id="PS50198">
    <property type="entry name" value="PPIC_PPIASE_2"/>
    <property type="match status" value="1"/>
</dbReference>
<keyword evidence="1 3" id="KW-0413">Isomerase</keyword>
<proteinExistence type="predicted"/>
<dbReference type="InterPro" id="IPR000297">
    <property type="entry name" value="PPIase_PpiC"/>
</dbReference>
<dbReference type="Pfam" id="PF00639">
    <property type="entry name" value="Rotamase"/>
    <property type="match status" value="1"/>
</dbReference>
<dbReference type="RefSeq" id="WP_282010197.1">
    <property type="nucleotide sequence ID" value="NZ_OX336137.1"/>
</dbReference>
<dbReference type="InterPro" id="IPR052204">
    <property type="entry name" value="PpiC/parvulin_rotamase"/>
</dbReference>
<dbReference type="Gene3D" id="3.10.50.40">
    <property type="match status" value="1"/>
</dbReference>
<dbReference type="SUPFAM" id="SSF54534">
    <property type="entry name" value="FKBP-like"/>
    <property type="match status" value="1"/>
</dbReference>
<dbReference type="PANTHER" id="PTHR43629:SF2">
    <property type="entry name" value="RHODANESE-LIKE_PPIC DOMAIN-CONTAINING PROTEIN 12, CHLOROPLASTIC"/>
    <property type="match status" value="1"/>
</dbReference>
<feature type="domain" description="PpiC" evidence="2">
    <location>
        <begin position="1"/>
        <end position="97"/>
    </location>
</feature>
<evidence type="ECO:0000259" key="2">
    <source>
        <dbReference type="PROSITE" id="PS50198"/>
    </source>
</evidence>
<protein>
    <submittedName>
        <fullName evidence="3">Peptidyl-prolyl cis-trans isomerase ppiD</fullName>
        <ecNumber evidence="3">5.2.1.8</ecNumber>
    </submittedName>
</protein>
<gene>
    <name evidence="3" type="ORF">NSPWAT_0385</name>
</gene>
<evidence type="ECO:0000313" key="4">
    <source>
        <dbReference type="Proteomes" id="UP001157733"/>
    </source>
</evidence>
<keyword evidence="4" id="KW-1185">Reference proteome</keyword>
<accession>A0ABN8VYR5</accession>
<dbReference type="Proteomes" id="UP001157733">
    <property type="component" value="Chromosome"/>
</dbReference>
<dbReference type="PANTHER" id="PTHR43629">
    <property type="entry name" value="PEPTIDYL-PROLYL CIS-TRANS ISOMERASE"/>
    <property type="match status" value="1"/>
</dbReference>
<keyword evidence="1" id="KW-0697">Rotamase</keyword>
<reference evidence="3 4" key="1">
    <citation type="submission" date="2022-09" db="EMBL/GenBank/DDBJ databases">
        <authorList>
            <person name="Kop L."/>
        </authorList>
    </citation>
    <scope>NUCLEOTIDE SEQUENCE [LARGE SCALE GENOMIC DNA]</scope>
    <source>
        <strain evidence="3 4">347</strain>
    </source>
</reference>